<dbReference type="EMBL" id="JBHSKX010000002">
    <property type="protein sequence ID" value="MFC5368591.1"/>
    <property type="molecule type" value="Genomic_DNA"/>
</dbReference>
<dbReference type="AlphaFoldDB" id="A0ABD5RF24"/>
<protein>
    <submittedName>
        <fullName evidence="1">Uncharacterized protein</fullName>
    </submittedName>
</protein>
<reference evidence="1 2" key="1">
    <citation type="journal article" date="2019" name="Int. J. Syst. Evol. Microbiol.">
        <title>The Global Catalogue of Microorganisms (GCM) 10K type strain sequencing project: providing services to taxonomists for standard genome sequencing and annotation.</title>
        <authorList>
            <consortium name="The Broad Institute Genomics Platform"/>
            <consortium name="The Broad Institute Genome Sequencing Center for Infectious Disease"/>
            <person name="Wu L."/>
            <person name="Ma J."/>
        </authorList>
    </citation>
    <scope>NUCLEOTIDE SEQUENCE [LARGE SCALE GENOMIC DNA]</scope>
    <source>
        <strain evidence="1 2">CGMCC 1.12237</strain>
    </source>
</reference>
<evidence type="ECO:0000313" key="2">
    <source>
        <dbReference type="Proteomes" id="UP001596201"/>
    </source>
</evidence>
<dbReference type="RefSeq" id="WP_227230863.1">
    <property type="nucleotide sequence ID" value="NZ_JAJCVJ010000002.1"/>
</dbReference>
<gene>
    <name evidence="1" type="ORF">ACFPJ5_16830</name>
</gene>
<name>A0ABD5RF24_9EURY</name>
<organism evidence="1 2">
    <name type="scientific">Salinirubrum litoreum</name>
    <dbReference type="NCBI Taxonomy" id="1126234"/>
    <lineage>
        <taxon>Archaea</taxon>
        <taxon>Methanobacteriati</taxon>
        <taxon>Methanobacteriota</taxon>
        <taxon>Stenosarchaea group</taxon>
        <taxon>Halobacteria</taxon>
        <taxon>Halobacteriales</taxon>
        <taxon>Haloferacaceae</taxon>
        <taxon>Salinirubrum</taxon>
    </lineage>
</organism>
<proteinExistence type="predicted"/>
<evidence type="ECO:0000313" key="1">
    <source>
        <dbReference type="EMBL" id="MFC5368591.1"/>
    </source>
</evidence>
<dbReference type="Proteomes" id="UP001596201">
    <property type="component" value="Unassembled WGS sequence"/>
</dbReference>
<sequence>MNGTVNFYLGSAGNRTVSNLSVVLYDAEQQRISSVDLGNISVNGTRGPFRRPVTIKTETLPKYVIIESPDAWEMDDVYTAGYAWDGTSYAEYAVTSRDNRFQD</sequence>
<comment type="caution">
    <text evidence="1">The sequence shown here is derived from an EMBL/GenBank/DDBJ whole genome shotgun (WGS) entry which is preliminary data.</text>
</comment>
<accession>A0ABD5RF24</accession>
<keyword evidence="2" id="KW-1185">Reference proteome</keyword>